<dbReference type="InterPro" id="IPR020843">
    <property type="entry name" value="ER"/>
</dbReference>
<dbReference type="InterPro" id="IPR051397">
    <property type="entry name" value="Zn-ADH-like_protein"/>
</dbReference>
<dbReference type="Gene3D" id="3.40.50.720">
    <property type="entry name" value="NAD(P)-binding Rossmann-like Domain"/>
    <property type="match status" value="1"/>
</dbReference>
<dbReference type="PANTHER" id="PTHR43677:SF4">
    <property type="entry name" value="QUINONE OXIDOREDUCTASE-LIKE PROTEIN 2"/>
    <property type="match status" value="1"/>
</dbReference>
<gene>
    <name evidence="2" type="ORF">FHS13_001959</name>
</gene>
<dbReference type="SMART" id="SM00829">
    <property type="entry name" value="PKS_ER"/>
    <property type="match status" value="1"/>
</dbReference>
<dbReference type="EMBL" id="JACHJO010000005">
    <property type="protein sequence ID" value="MBB6120008.1"/>
    <property type="molecule type" value="Genomic_DNA"/>
</dbReference>
<sequence>MAETVRAARLTGPDRVLRVEETKQGPPAADEVVIDMMYASINPLDTYVLAGQVAGEAPVPRTLGVEGVGRWGDDLFVVHGHGVGLSRDGIWSQRAVVPSGSLIRVPEGVDPVQAACAAVCGRTAIRVVYELAEVTAEDRVLVLGATGGVGTAATSLALSAGATVWGQTGDPNKAEAVAEMGAKTVIARSPEELIMATKDLGVNVVLDPLGGNYTTAATQLLAPYGTLVIYGASSAAQTELDVRSFYRRNIRALGYGGVMEGHDEVRSGISDALRALADGNMRIPVSDRVSLSALPAVLKPERRRDAIGKTIVDVGLD</sequence>
<keyword evidence="3" id="KW-1185">Reference proteome</keyword>
<dbReference type="InterPro" id="IPR013149">
    <property type="entry name" value="ADH-like_C"/>
</dbReference>
<dbReference type="RefSeq" id="WP_184290627.1">
    <property type="nucleotide sequence ID" value="NZ_JACHJO010000005.1"/>
</dbReference>
<accession>A0A841IV16</accession>
<evidence type="ECO:0000313" key="3">
    <source>
        <dbReference type="Proteomes" id="UP000536604"/>
    </source>
</evidence>
<dbReference type="Proteomes" id="UP000536604">
    <property type="component" value="Unassembled WGS sequence"/>
</dbReference>
<organism evidence="2 3">
    <name type="scientific">Nocardiopsis algeriensis</name>
    <dbReference type="NCBI Taxonomy" id="1478215"/>
    <lineage>
        <taxon>Bacteria</taxon>
        <taxon>Bacillati</taxon>
        <taxon>Actinomycetota</taxon>
        <taxon>Actinomycetes</taxon>
        <taxon>Streptosporangiales</taxon>
        <taxon>Nocardiopsidaceae</taxon>
        <taxon>Nocardiopsis</taxon>
    </lineage>
</organism>
<dbReference type="SUPFAM" id="SSF51735">
    <property type="entry name" value="NAD(P)-binding Rossmann-fold domains"/>
    <property type="match status" value="1"/>
</dbReference>
<dbReference type="InterPro" id="IPR036291">
    <property type="entry name" value="NAD(P)-bd_dom_sf"/>
</dbReference>
<dbReference type="Gene3D" id="3.90.180.10">
    <property type="entry name" value="Medium-chain alcohol dehydrogenases, catalytic domain"/>
    <property type="match status" value="1"/>
</dbReference>
<feature type="domain" description="Enoyl reductase (ER)" evidence="1">
    <location>
        <begin position="12"/>
        <end position="312"/>
    </location>
</feature>
<comment type="caution">
    <text evidence="2">The sequence shown here is derived from an EMBL/GenBank/DDBJ whole genome shotgun (WGS) entry which is preliminary data.</text>
</comment>
<evidence type="ECO:0000313" key="2">
    <source>
        <dbReference type="EMBL" id="MBB6120008.1"/>
    </source>
</evidence>
<protein>
    <submittedName>
        <fullName evidence="2">NADPH2:quinone reductase</fullName>
        <ecNumber evidence="2">1.6.5.5</ecNumber>
    </submittedName>
</protein>
<dbReference type="InterPro" id="IPR011032">
    <property type="entry name" value="GroES-like_sf"/>
</dbReference>
<dbReference type="AlphaFoldDB" id="A0A841IV16"/>
<dbReference type="GO" id="GO:0003960">
    <property type="term" value="F:quinone reductase (NADPH) activity"/>
    <property type="evidence" value="ECO:0007669"/>
    <property type="project" value="UniProtKB-EC"/>
</dbReference>
<dbReference type="EC" id="1.6.5.5" evidence="2"/>
<evidence type="ECO:0000259" key="1">
    <source>
        <dbReference type="SMART" id="SM00829"/>
    </source>
</evidence>
<dbReference type="Pfam" id="PF00107">
    <property type="entry name" value="ADH_zinc_N"/>
    <property type="match status" value="1"/>
</dbReference>
<keyword evidence="2" id="KW-0560">Oxidoreductase</keyword>
<proteinExistence type="predicted"/>
<dbReference type="PANTHER" id="PTHR43677">
    <property type="entry name" value="SHORT-CHAIN DEHYDROGENASE/REDUCTASE"/>
    <property type="match status" value="1"/>
</dbReference>
<name>A0A841IV16_9ACTN</name>
<reference evidence="2 3" key="1">
    <citation type="submission" date="2020-08" db="EMBL/GenBank/DDBJ databases">
        <title>Genomic Encyclopedia of Type Strains, Phase III (KMG-III): the genomes of soil and plant-associated and newly described type strains.</title>
        <authorList>
            <person name="Whitman W."/>
        </authorList>
    </citation>
    <scope>NUCLEOTIDE SEQUENCE [LARGE SCALE GENOMIC DNA]</scope>
    <source>
        <strain evidence="2 3">CECT 8712</strain>
    </source>
</reference>
<dbReference type="SUPFAM" id="SSF50129">
    <property type="entry name" value="GroES-like"/>
    <property type="match status" value="1"/>
</dbReference>